<organism evidence="1 2">
    <name type="scientific">Fukomys damarensis</name>
    <name type="common">Damaraland mole rat</name>
    <name type="synonym">Cryptomys damarensis</name>
    <dbReference type="NCBI Taxonomy" id="885580"/>
    <lineage>
        <taxon>Eukaryota</taxon>
        <taxon>Metazoa</taxon>
        <taxon>Chordata</taxon>
        <taxon>Craniata</taxon>
        <taxon>Vertebrata</taxon>
        <taxon>Euteleostomi</taxon>
        <taxon>Mammalia</taxon>
        <taxon>Eutheria</taxon>
        <taxon>Euarchontoglires</taxon>
        <taxon>Glires</taxon>
        <taxon>Rodentia</taxon>
        <taxon>Hystricomorpha</taxon>
        <taxon>Bathyergidae</taxon>
        <taxon>Fukomys</taxon>
    </lineage>
</organism>
<dbReference type="EMBL" id="KN121328">
    <property type="protein sequence ID" value="KFO36727.1"/>
    <property type="molecule type" value="Genomic_DNA"/>
</dbReference>
<dbReference type="Proteomes" id="UP000028990">
    <property type="component" value="Unassembled WGS sequence"/>
</dbReference>
<proteinExistence type="predicted"/>
<accession>A0A091E097</accession>
<keyword evidence="2" id="KW-1185">Reference proteome</keyword>
<reference evidence="1 2" key="1">
    <citation type="submission" date="2013-11" db="EMBL/GenBank/DDBJ databases">
        <title>The Damaraland mole rat (Fukomys damarensis) genome and evolution of African mole rats.</title>
        <authorList>
            <person name="Gladyshev V.N."/>
            <person name="Fang X."/>
        </authorList>
    </citation>
    <scope>NUCLEOTIDE SEQUENCE [LARGE SCALE GENOMIC DNA]</scope>
    <source>
        <tissue evidence="1">Liver</tissue>
    </source>
</reference>
<dbReference type="AlphaFoldDB" id="A0A091E097"/>
<evidence type="ECO:0000313" key="1">
    <source>
        <dbReference type="EMBL" id="KFO36727.1"/>
    </source>
</evidence>
<gene>
    <name evidence="1" type="ORF">H920_01953</name>
</gene>
<sequence length="185" mass="19648">MAGLDSQAAAAGFHPTLLLAGDGPEDAVSNNCCFNAHDRDECPLQEAAKPPKFVEEPLPSFLDCTGAMAGLDSQAAAAGFHPTLLLAGDGPEDAVSNNCCFNAHDRDECPLQEAAKPPKFVEEPLPSFLDCTGGLLPLKPSENPLMQNKYQLRPREQVVGAAVLRQGLCTRARHSWRGELTDPGA</sequence>
<evidence type="ECO:0000313" key="2">
    <source>
        <dbReference type="Proteomes" id="UP000028990"/>
    </source>
</evidence>
<protein>
    <submittedName>
        <fullName evidence="1">Uncharacterized protein</fullName>
    </submittedName>
</protein>
<name>A0A091E097_FUKDA</name>